<accession>A0ABD0PMC8</accession>
<feature type="region of interest" description="Disordered" evidence="1">
    <location>
        <begin position="1"/>
        <end position="34"/>
    </location>
</feature>
<feature type="non-terminal residue" evidence="2">
    <location>
        <position position="72"/>
    </location>
</feature>
<gene>
    <name evidence="2" type="ORF">M9458_031181</name>
</gene>
<proteinExistence type="predicted"/>
<sequence length="72" mass="8328">SGDTKAQWNRPSRHVPLQTPERVSTEQRPRAQTHQRVVAAHLRLIVQLQGNDERRETTERSRPADRPAQTPQ</sequence>
<feature type="compositionally biased region" description="Basic and acidic residues" evidence="1">
    <location>
        <begin position="51"/>
        <end position="65"/>
    </location>
</feature>
<organism evidence="2 3">
    <name type="scientific">Cirrhinus mrigala</name>
    <name type="common">Mrigala</name>
    <dbReference type="NCBI Taxonomy" id="683832"/>
    <lineage>
        <taxon>Eukaryota</taxon>
        <taxon>Metazoa</taxon>
        <taxon>Chordata</taxon>
        <taxon>Craniata</taxon>
        <taxon>Vertebrata</taxon>
        <taxon>Euteleostomi</taxon>
        <taxon>Actinopterygii</taxon>
        <taxon>Neopterygii</taxon>
        <taxon>Teleostei</taxon>
        <taxon>Ostariophysi</taxon>
        <taxon>Cypriniformes</taxon>
        <taxon>Cyprinidae</taxon>
        <taxon>Labeoninae</taxon>
        <taxon>Labeonini</taxon>
        <taxon>Cirrhinus</taxon>
    </lineage>
</organism>
<evidence type="ECO:0000313" key="3">
    <source>
        <dbReference type="Proteomes" id="UP001529510"/>
    </source>
</evidence>
<dbReference type="Proteomes" id="UP001529510">
    <property type="component" value="Unassembled WGS sequence"/>
</dbReference>
<feature type="non-terminal residue" evidence="2">
    <location>
        <position position="1"/>
    </location>
</feature>
<feature type="region of interest" description="Disordered" evidence="1">
    <location>
        <begin position="48"/>
        <end position="72"/>
    </location>
</feature>
<comment type="caution">
    <text evidence="2">The sequence shown here is derived from an EMBL/GenBank/DDBJ whole genome shotgun (WGS) entry which is preliminary data.</text>
</comment>
<name>A0ABD0PMC8_CIRMR</name>
<evidence type="ECO:0000313" key="2">
    <source>
        <dbReference type="EMBL" id="KAL0175213.1"/>
    </source>
</evidence>
<evidence type="ECO:0000256" key="1">
    <source>
        <dbReference type="SAM" id="MobiDB-lite"/>
    </source>
</evidence>
<feature type="compositionally biased region" description="Polar residues" evidence="1">
    <location>
        <begin position="1"/>
        <end position="10"/>
    </location>
</feature>
<reference evidence="2 3" key="1">
    <citation type="submission" date="2024-05" db="EMBL/GenBank/DDBJ databases">
        <title>Genome sequencing and assembly of Indian major carp, Cirrhinus mrigala (Hamilton, 1822).</title>
        <authorList>
            <person name="Mohindra V."/>
            <person name="Chowdhury L.M."/>
            <person name="Lal K."/>
            <person name="Jena J.K."/>
        </authorList>
    </citation>
    <scope>NUCLEOTIDE SEQUENCE [LARGE SCALE GENOMIC DNA]</scope>
    <source>
        <strain evidence="2">CM1030</strain>
        <tissue evidence="2">Blood</tissue>
    </source>
</reference>
<dbReference type="EMBL" id="JAMKFB020000015">
    <property type="protein sequence ID" value="KAL0175213.1"/>
    <property type="molecule type" value="Genomic_DNA"/>
</dbReference>
<protein>
    <submittedName>
        <fullName evidence="2">Uncharacterized protein</fullName>
    </submittedName>
</protein>
<dbReference type="AlphaFoldDB" id="A0ABD0PMC8"/>
<keyword evidence="3" id="KW-1185">Reference proteome</keyword>